<name>A0A0L0C5U0_LUCCU</name>
<evidence type="ECO:0008006" key="3">
    <source>
        <dbReference type="Google" id="ProtNLM"/>
    </source>
</evidence>
<dbReference type="EMBL" id="JRES01000881">
    <property type="protein sequence ID" value="KNC27611.1"/>
    <property type="molecule type" value="Genomic_DNA"/>
</dbReference>
<dbReference type="Proteomes" id="UP000037069">
    <property type="component" value="Unassembled WGS sequence"/>
</dbReference>
<gene>
    <name evidence="1" type="ORF">FF38_03903</name>
</gene>
<keyword evidence="2" id="KW-1185">Reference proteome</keyword>
<dbReference type="AlphaFoldDB" id="A0A0L0C5U0"/>
<organism evidence="1 2">
    <name type="scientific">Lucilia cuprina</name>
    <name type="common">Green bottle fly</name>
    <name type="synonym">Australian sheep blowfly</name>
    <dbReference type="NCBI Taxonomy" id="7375"/>
    <lineage>
        <taxon>Eukaryota</taxon>
        <taxon>Metazoa</taxon>
        <taxon>Ecdysozoa</taxon>
        <taxon>Arthropoda</taxon>
        <taxon>Hexapoda</taxon>
        <taxon>Insecta</taxon>
        <taxon>Pterygota</taxon>
        <taxon>Neoptera</taxon>
        <taxon>Endopterygota</taxon>
        <taxon>Diptera</taxon>
        <taxon>Brachycera</taxon>
        <taxon>Muscomorpha</taxon>
        <taxon>Oestroidea</taxon>
        <taxon>Calliphoridae</taxon>
        <taxon>Luciliinae</taxon>
        <taxon>Lucilia</taxon>
    </lineage>
</organism>
<proteinExistence type="predicted"/>
<reference evidence="1 2" key="1">
    <citation type="journal article" date="2015" name="Nat. Commun.">
        <title>Lucilia cuprina genome unlocks parasitic fly biology to underpin future interventions.</title>
        <authorList>
            <person name="Anstead C.A."/>
            <person name="Korhonen P.K."/>
            <person name="Young N.D."/>
            <person name="Hall R.S."/>
            <person name="Jex A.R."/>
            <person name="Murali S.C."/>
            <person name="Hughes D.S."/>
            <person name="Lee S.F."/>
            <person name="Perry T."/>
            <person name="Stroehlein A.J."/>
            <person name="Ansell B.R."/>
            <person name="Breugelmans B."/>
            <person name="Hofmann A."/>
            <person name="Qu J."/>
            <person name="Dugan S."/>
            <person name="Lee S.L."/>
            <person name="Chao H."/>
            <person name="Dinh H."/>
            <person name="Han Y."/>
            <person name="Doddapaneni H.V."/>
            <person name="Worley K.C."/>
            <person name="Muzny D.M."/>
            <person name="Ioannidis P."/>
            <person name="Waterhouse R.M."/>
            <person name="Zdobnov E.M."/>
            <person name="James P.J."/>
            <person name="Bagnall N.H."/>
            <person name="Kotze A.C."/>
            <person name="Gibbs R.A."/>
            <person name="Richards S."/>
            <person name="Batterham P."/>
            <person name="Gasser R.B."/>
        </authorList>
    </citation>
    <scope>NUCLEOTIDE SEQUENCE [LARGE SCALE GENOMIC DNA]</scope>
    <source>
        <strain evidence="1 2">LS</strain>
        <tissue evidence="1">Full body</tissue>
    </source>
</reference>
<protein>
    <recommendedName>
        <fullName evidence="3">DUF4371 domain-containing protein</fullName>
    </recommendedName>
</protein>
<evidence type="ECO:0000313" key="2">
    <source>
        <dbReference type="Proteomes" id="UP000037069"/>
    </source>
</evidence>
<evidence type="ECO:0000313" key="1">
    <source>
        <dbReference type="EMBL" id="KNC27611.1"/>
    </source>
</evidence>
<dbReference type="OrthoDB" id="10023262at2759"/>
<accession>A0A0L0C5U0</accession>
<sequence>MEKKYTQKFRKKWINDLKLKEWISECKDPEKAYCKCEINAMLYVLNVHAESKKHINTVERIGSTNQLPFKPVGFKIQQQEASLRLAIIYLSSNLGKIVSTFLSIEELESGSAENIVIGVKNALRNLKAEKLVGIGSDNANVMIGKNKYTALKKDIP</sequence>
<comment type="caution">
    <text evidence="1">The sequence shown here is derived from an EMBL/GenBank/DDBJ whole genome shotgun (WGS) entry which is preliminary data.</text>
</comment>